<keyword evidence="4" id="KW-0238">DNA-binding</keyword>
<organism evidence="9 10">
    <name type="scientific">Talaromyces pinophilus</name>
    <name type="common">Penicillium pinophilum</name>
    <dbReference type="NCBI Taxonomy" id="128442"/>
    <lineage>
        <taxon>Eukaryota</taxon>
        <taxon>Fungi</taxon>
        <taxon>Dikarya</taxon>
        <taxon>Ascomycota</taxon>
        <taxon>Pezizomycotina</taxon>
        <taxon>Eurotiomycetes</taxon>
        <taxon>Eurotiomycetidae</taxon>
        <taxon>Eurotiales</taxon>
        <taxon>Trichocomaceae</taxon>
        <taxon>Talaromyces</taxon>
        <taxon>Talaromyces sect. Talaromyces</taxon>
    </lineage>
</organism>
<evidence type="ECO:0000256" key="6">
    <source>
        <dbReference type="ARBA" id="ARBA00023242"/>
    </source>
</evidence>
<dbReference type="InterPro" id="IPR001138">
    <property type="entry name" value="Zn2Cys6_DnaBD"/>
</dbReference>
<evidence type="ECO:0000256" key="2">
    <source>
        <dbReference type="ARBA" id="ARBA00022723"/>
    </source>
</evidence>
<dbReference type="Pfam" id="PF04082">
    <property type="entry name" value="Fungal_trans"/>
    <property type="match status" value="1"/>
</dbReference>
<keyword evidence="3" id="KW-0805">Transcription regulation</keyword>
<sequence length="748" mass="84928">MLRRNGKPTSCEPCRIAKVRCDHSTPICRRCKSKGIANKCYYHPAPLTRPKNPTDGIGPPSSIRRSKPKAYVRPSRVEETIAARTLTDIRKRATSSTGTNARESNDSNYLGTTSYLSVFKETPSWTPRASWNCSLQAEFEHWRRDHAYTSARLVRLLCAVGFYRKEIKWYYARGRFTKIPGPLVLDPLRRVQEHIERNTWNQERNWERIYDQITAATSHSLRLTSDSSPEEFYSLFTGENLRWEFVGLIFSLAGNSVRCRYDETHILDLGNGEEMDAYTFCKEMVLASNACIEICRQYEHVNDLVIWMYKSHLYLGSEVLGETSERVYSMFGELVSVIYAMGLHREHHSTNVPFFLSETRKRLLAEIHKSDKTVATLYGRPPRLPLLYCDVALPLDLSDDQLFLDEQSLEVVLNSLDSEGWNLQGQFYPATVIRMRQIMSALGEKMLELSLGSRTTSYHNDLLKTYKLCQRTWDQIPVRFRYSADCWEKGDVIEALAKTIVYLEYLLSVFQIQRIRRQENPEATRDLIDTSVQMLSAIVGMTKHFQHGDVKRNFGWIFGAFGSAAAGVLVTEVRRYTISNQPLPSSTPRSEIIRTLSYLISWFQSVKMPFDLAGTVCTEFIKVISRLLDEALDYQQPPPSSSALPLTPNPHETGNMNINAANNNTTLHTQLPQETDIPASQQQPQLQGLMPDGGPMESLCFGMGMEYGVYGVGDDAFHGLGRGLVSDGMNWLDELGLNTDLDDGGIGS</sequence>
<evidence type="ECO:0000256" key="4">
    <source>
        <dbReference type="ARBA" id="ARBA00023125"/>
    </source>
</evidence>
<keyword evidence="6" id="KW-0539">Nucleus</keyword>
<dbReference type="AlphaFoldDB" id="A0A6V8H9H3"/>
<comment type="caution">
    <text evidence="9">The sequence shown here is derived from an EMBL/GenBank/DDBJ whole genome shotgun (WGS) entry which is preliminary data.</text>
</comment>
<dbReference type="Gene3D" id="4.10.240.10">
    <property type="entry name" value="Zn(2)-C6 fungal-type DNA-binding domain"/>
    <property type="match status" value="1"/>
</dbReference>
<dbReference type="PANTHER" id="PTHR31001">
    <property type="entry name" value="UNCHARACTERIZED TRANSCRIPTIONAL REGULATORY PROTEIN"/>
    <property type="match status" value="1"/>
</dbReference>
<feature type="region of interest" description="Disordered" evidence="7">
    <location>
        <begin position="48"/>
        <end position="69"/>
    </location>
</feature>
<evidence type="ECO:0000313" key="9">
    <source>
        <dbReference type="EMBL" id="GAM37503.1"/>
    </source>
</evidence>
<feature type="domain" description="Zn(2)-C6 fungal-type" evidence="8">
    <location>
        <begin position="10"/>
        <end position="42"/>
    </location>
</feature>
<dbReference type="GO" id="GO:0008270">
    <property type="term" value="F:zinc ion binding"/>
    <property type="evidence" value="ECO:0007669"/>
    <property type="project" value="InterPro"/>
</dbReference>
<dbReference type="InterPro" id="IPR050613">
    <property type="entry name" value="Sec_Metabolite_Reg"/>
</dbReference>
<dbReference type="SMART" id="SM00066">
    <property type="entry name" value="GAL4"/>
    <property type="match status" value="1"/>
</dbReference>
<dbReference type="EMBL" id="DF933820">
    <property type="protein sequence ID" value="GAM37503.1"/>
    <property type="molecule type" value="Genomic_DNA"/>
</dbReference>
<dbReference type="Pfam" id="PF00172">
    <property type="entry name" value="Zn_clus"/>
    <property type="match status" value="1"/>
</dbReference>
<dbReference type="InterPro" id="IPR036864">
    <property type="entry name" value="Zn2-C6_fun-type_DNA-bd_sf"/>
</dbReference>
<evidence type="ECO:0000256" key="1">
    <source>
        <dbReference type="ARBA" id="ARBA00004123"/>
    </source>
</evidence>
<dbReference type="CDD" id="cd00067">
    <property type="entry name" value="GAL4"/>
    <property type="match status" value="1"/>
</dbReference>
<gene>
    <name evidence="9" type="ORF">TCE0_024f07475</name>
</gene>
<dbReference type="PANTHER" id="PTHR31001:SF40">
    <property type="entry name" value="ZN(II)2CYS6 TRANSCRIPTION FACTOR (EUROFUNG)"/>
    <property type="match status" value="1"/>
</dbReference>
<dbReference type="Proteomes" id="UP000053095">
    <property type="component" value="Unassembled WGS sequence"/>
</dbReference>
<dbReference type="PROSITE" id="PS00463">
    <property type="entry name" value="ZN2_CY6_FUNGAL_1"/>
    <property type="match status" value="1"/>
</dbReference>
<dbReference type="SUPFAM" id="SSF57701">
    <property type="entry name" value="Zn2/Cys6 DNA-binding domain"/>
    <property type="match status" value="1"/>
</dbReference>
<comment type="subcellular location">
    <subcellularLocation>
        <location evidence="1">Nucleus</location>
    </subcellularLocation>
</comment>
<evidence type="ECO:0000313" key="10">
    <source>
        <dbReference type="Proteomes" id="UP000053095"/>
    </source>
</evidence>
<dbReference type="GO" id="GO:0000981">
    <property type="term" value="F:DNA-binding transcription factor activity, RNA polymerase II-specific"/>
    <property type="evidence" value="ECO:0007669"/>
    <property type="project" value="InterPro"/>
</dbReference>
<keyword evidence="2" id="KW-0479">Metal-binding</keyword>
<keyword evidence="10" id="KW-1185">Reference proteome</keyword>
<dbReference type="CDD" id="cd12148">
    <property type="entry name" value="fungal_TF_MHR"/>
    <property type="match status" value="1"/>
</dbReference>
<protein>
    <recommendedName>
        <fullName evidence="8">Zn(2)-C6 fungal-type domain-containing protein</fullName>
    </recommendedName>
</protein>
<dbReference type="InterPro" id="IPR007219">
    <property type="entry name" value="XnlR_reg_dom"/>
</dbReference>
<dbReference type="GO" id="GO:0006351">
    <property type="term" value="P:DNA-templated transcription"/>
    <property type="evidence" value="ECO:0007669"/>
    <property type="project" value="InterPro"/>
</dbReference>
<name>A0A6V8H9H3_TALPI</name>
<accession>A0A6V8H9H3</accession>
<dbReference type="GO" id="GO:0003677">
    <property type="term" value="F:DNA binding"/>
    <property type="evidence" value="ECO:0007669"/>
    <property type="project" value="UniProtKB-KW"/>
</dbReference>
<reference evidence="10" key="1">
    <citation type="journal article" date="2015" name="Genome Announc.">
        <title>Draft genome sequence of Talaromyces cellulolyticus strain Y-94, a source of lignocellulosic biomass-degrading enzymes.</title>
        <authorList>
            <person name="Fujii T."/>
            <person name="Koike H."/>
            <person name="Sawayama S."/>
            <person name="Yano S."/>
            <person name="Inoue H."/>
        </authorList>
    </citation>
    <scope>NUCLEOTIDE SEQUENCE [LARGE SCALE GENOMIC DNA]</scope>
    <source>
        <strain evidence="10">Y-94</strain>
    </source>
</reference>
<evidence type="ECO:0000256" key="7">
    <source>
        <dbReference type="SAM" id="MobiDB-lite"/>
    </source>
</evidence>
<evidence type="ECO:0000256" key="5">
    <source>
        <dbReference type="ARBA" id="ARBA00023163"/>
    </source>
</evidence>
<keyword evidence="5" id="KW-0804">Transcription</keyword>
<evidence type="ECO:0000256" key="3">
    <source>
        <dbReference type="ARBA" id="ARBA00023015"/>
    </source>
</evidence>
<proteinExistence type="predicted"/>
<dbReference type="SMART" id="SM00906">
    <property type="entry name" value="Fungal_trans"/>
    <property type="match status" value="1"/>
</dbReference>
<dbReference type="GO" id="GO:0005634">
    <property type="term" value="C:nucleus"/>
    <property type="evidence" value="ECO:0007669"/>
    <property type="project" value="UniProtKB-SubCell"/>
</dbReference>
<dbReference type="PROSITE" id="PS50048">
    <property type="entry name" value="ZN2_CY6_FUNGAL_2"/>
    <property type="match status" value="1"/>
</dbReference>
<evidence type="ECO:0000259" key="8">
    <source>
        <dbReference type="PROSITE" id="PS50048"/>
    </source>
</evidence>